<evidence type="ECO:0000313" key="2">
    <source>
        <dbReference type="EMBL" id="KAK3317293.1"/>
    </source>
</evidence>
<comment type="caution">
    <text evidence="2">The sequence shown here is derived from an EMBL/GenBank/DDBJ whole genome shotgun (WGS) entry which is preliminary data.</text>
</comment>
<gene>
    <name evidence="2" type="ORF">B0T19DRAFT_404996</name>
</gene>
<reference evidence="2" key="1">
    <citation type="journal article" date="2023" name="Mol. Phylogenet. Evol.">
        <title>Genome-scale phylogeny and comparative genomics of the fungal order Sordariales.</title>
        <authorList>
            <person name="Hensen N."/>
            <person name="Bonometti L."/>
            <person name="Westerberg I."/>
            <person name="Brannstrom I.O."/>
            <person name="Guillou S."/>
            <person name="Cros-Aarteil S."/>
            <person name="Calhoun S."/>
            <person name="Haridas S."/>
            <person name="Kuo A."/>
            <person name="Mondo S."/>
            <person name="Pangilinan J."/>
            <person name="Riley R."/>
            <person name="LaButti K."/>
            <person name="Andreopoulos B."/>
            <person name="Lipzen A."/>
            <person name="Chen C."/>
            <person name="Yan M."/>
            <person name="Daum C."/>
            <person name="Ng V."/>
            <person name="Clum A."/>
            <person name="Steindorff A."/>
            <person name="Ohm R.A."/>
            <person name="Martin F."/>
            <person name="Silar P."/>
            <person name="Natvig D.O."/>
            <person name="Lalanne C."/>
            <person name="Gautier V."/>
            <person name="Ament-Velasquez S.L."/>
            <person name="Kruys A."/>
            <person name="Hutchinson M.I."/>
            <person name="Powell A.J."/>
            <person name="Barry K."/>
            <person name="Miller A.N."/>
            <person name="Grigoriev I.V."/>
            <person name="Debuchy R."/>
            <person name="Gladieux P."/>
            <person name="Hiltunen Thoren M."/>
            <person name="Johannesson H."/>
        </authorList>
    </citation>
    <scope>NUCLEOTIDE SEQUENCE</scope>
    <source>
        <strain evidence="2">SMH4131-1</strain>
    </source>
</reference>
<feature type="region of interest" description="Disordered" evidence="1">
    <location>
        <begin position="185"/>
        <end position="220"/>
    </location>
</feature>
<evidence type="ECO:0000313" key="3">
    <source>
        <dbReference type="Proteomes" id="UP001286456"/>
    </source>
</evidence>
<sequence>MAPRNAASTAKKISVRKEGIKNSGRNGPEGQFMAASTTTCNAGSPPNCEMFMISPQSTKEIHTIGPTSRAAFESGPCRVPTSPPRMFLFTCFTTEDSHPDEQEESHPDIPCYQAHIEMDHRAAAATPKATATGHRQVESMHACLYCSAKKPFVKKQALVDLAGVSIHIGPPRNTPEIPIRVEEVTRRAEEPRASTNSQAVPAHEQVAPSDEQADPTNEQLASTNERHVQFDTQAVPARKQHSLSKEQSRPAEDAHKLEGSGTTTRILNHIQLIRYEYNMMPSNHPGRAQRLENGLKEIENILKIMDASTDEA</sequence>
<organism evidence="2 3">
    <name type="scientific">Cercophora scortea</name>
    <dbReference type="NCBI Taxonomy" id="314031"/>
    <lineage>
        <taxon>Eukaryota</taxon>
        <taxon>Fungi</taxon>
        <taxon>Dikarya</taxon>
        <taxon>Ascomycota</taxon>
        <taxon>Pezizomycotina</taxon>
        <taxon>Sordariomycetes</taxon>
        <taxon>Sordariomycetidae</taxon>
        <taxon>Sordariales</taxon>
        <taxon>Lasiosphaeriaceae</taxon>
        <taxon>Cercophora</taxon>
    </lineage>
</organism>
<accession>A0AAE0I2B5</accession>
<dbReference type="AlphaFoldDB" id="A0AAE0I2B5"/>
<feature type="region of interest" description="Disordered" evidence="1">
    <location>
        <begin position="1"/>
        <end position="31"/>
    </location>
</feature>
<dbReference type="Proteomes" id="UP001286456">
    <property type="component" value="Unassembled WGS sequence"/>
</dbReference>
<proteinExistence type="predicted"/>
<name>A0AAE0I2B5_9PEZI</name>
<protein>
    <submittedName>
        <fullName evidence="2">Uncharacterized protein</fullName>
    </submittedName>
</protein>
<reference evidence="2" key="2">
    <citation type="submission" date="2023-06" db="EMBL/GenBank/DDBJ databases">
        <authorList>
            <consortium name="Lawrence Berkeley National Laboratory"/>
            <person name="Haridas S."/>
            <person name="Hensen N."/>
            <person name="Bonometti L."/>
            <person name="Westerberg I."/>
            <person name="Brannstrom I.O."/>
            <person name="Guillou S."/>
            <person name="Cros-Aarteil S."/>
            <person name="Calhoun S."/>
            <person name="Kuo A."/>
            <person name="Mondo S."/>
            <person name="Pangilinan J."/>
            <person name="Riley R."/>
            <person name="Labutti K."/>
            <person name="Andreopoulos B."/>
            <person name="Lipzen A."/>
            <person name="Chen C."/>
            <person name="Yanf M."/>
            <person name="Daum C."/>
            <person name="Ng V."/>
            <person name="Clum A."/>
            <person name="Steindorff A."/>
            <person name="Ohm R."/>
            <person name="Martin F."/>
            <person name="Silar P."/>
            <person name="Natvig D."/>
            <person name="Lalanne C."/>
            <person name="Gautier V."/>
            <person name="Ament-Velasquez S.L."/>
            <person name="Kruys A."/>
            <person name="Hutchinson M.I."/>
            <person name="Powell A.J."/>
            <person name="Barry K."/>
            <person name="Miller A.N."/>
            <person name="Grigoriev I.V."/>
            <person name="Debuchy R."/>
            <person name="Gladieux P."/>
            <person name="Thoren M.H."/>
            <person name="Johannesson H."/>
        </authorList>
    </citation>
    <scope>NUCLEOTIDE SEQUENCE</scope>
    <source>
        <strain evidence="2">SMH4131-1</strain>
    </source>
</reference>
<dbReference type="EMBL" id="JAUEPO010000007">
    <property type="protein sequence ID" value="KAK3317293.1"/>
    <property type="molecule type" value="Genomic_DNA"/>
</dbReference>
<keyword evidence="3" id="KW-1185">Reference proteome</keyword>
<feature type="region of interest" description="Disordered" evidence="1">
    <location>
        <begin position="234"/>
        <end position="262"/>
    </location>
</feature>
<evidence type="ECO:0000256" key="1">
    <source>
        <dbReference type="SAM" id="MobiDB-lite"/>
    </source>
</evidence>
<feature type="compositionally biased region" description="Basic and acidic residues" evidence="1">
    <location>
        <begin position="243"/>
        <end position="258"/>
    </location>
</feature>